<dbReference type="Proteomes" id="UP000050794">
    <property type="component" value="Unassembled WGS sequence"/>
</dbReference>
<reference evidence="2 3" key="2">
    <citation type="submission" date="2018-11" db="EMBL/GenBank/DDBJ databases">
        <authorList>
            <consortium name="Pathogen Informatics"/>
        </authorList>
    </citation>
    <scope>NUCLEOTIDE SEQUENCE [LARGE SCALE GENOMIC DNA]</scope>
</reference>
<keyword evidence="3" id="KW-1185">Reference proteome</keyword>
<proteinExistence type="predicted"/>
<feature type="region of interest" description="Disordered" evidence="1">
    <location>
        <begin position="109"/>
        <end position="146"/>
    </location>
</feature>
<protein>
    <submittedName>
        <fullName evidence="4">Lipoprotein</fullName>
    </submittedName>
</protein>
<name>A0A183VA27_TOXCA</name>
<evidence type="ECO:0000313" key="3">
    <source>
        <dbReference type="Proteomes" id="UP000050794"/>
    </source>
</evidence>
<organism evidence="3 4">
    <name type="scientific">Toxocara canis</name>
    <name type="common">Canine roundworm</name>
    <dbReference type="NCBI Taxonomy" id="6265"/>
    <lineage>
        <taxon>Eukaryota</taxon>
        <taxon>Metazoa</taxon>
        <taxon>Ecdysozoa</taxon>
        <taxon>Nematoda</taxon>
        <taxon>Chromadorea</taxon>
        <taxon>Rhabditida</taxon>
        <taxon>Spirurina</taxon>
        <taxon>Ascaridomorpha</taxon>
        <taxon>Ascaridoidea</taxon>
        <taxon>Toxocaridae</taxon>
        <taxon>Toxocara</taxon>
    </lineage>
</organism>
<evidence type="ECO:0000313" key="2">
    <source>
        <dbReference type="EMBL" id="VDM48919.1"/>
    </source>
</evidence>
<reference evidence="4" key="1">
    <citation type="submission" date="2016-06" db="UniProtKB">
        <authorList>
            <consortium name="WormBaseParasite"/>
        </authorList>
    </citation>
    <scope>IDENTIFICATION</scope>
</reference>
<dbReference type="EMBL" id="UYWY01024591">
    <property type="protein sequence ID" value="VDM48919.1"/>
    <property type="molecule type" value="Genomic_DNA"/>
</dbReference>
<accession>A0A183VA27</accession>
<evidence type="ECO:0000313" key="4">
    <source>
        <dbReference type="WBParaSite" id="TCNE_0001759801-mRNA-1"/>
    </source>
</evidence>
<dbReference type="WBParaSite" id="TCNE_0001759801-mRNA-1">
    <property type="protein sequence ID" value="TCNE_0001759801-mRNA-1"/>
    <property type="gene ID" value="TCNE_0001759801"/>
</dbReference>
<gene>
    <name evidence="2" type="ORF">TCNE_LOCUS17598</name>
</gene>
<evidence type="ECO:0000256" key="1">
    <source>
        <dbReference type="SAM" id="MobiDB-lite"/>
    </source>
</evidence>
<sequence length="146" mass="16461">MVYESSHLIRKTFRVNGVPVVFCLDALAETDTVSETAYRAIDKNRSFKNVKNSEMHMMGEEPHSFAQMADGTVTRFSVNQLRKRDSFEGHPNHRDHQWIMLFDSGLPNPATAAKTHLTTPAEVPAQRTKPQPSECPKMSNTAQPPH</sequence>
<dbReference type="AlphaFoldDB" id="A0A183VA27"/>